<dbReference type="InterPro" id="IPR007895">
    <property type="entry name" value="MASE1"/>
</dbReference>
<dbReference type="SUPFAM" id="SSF47384">
    <property type="entry name" value="Homodimeric domain of signal transducing histidine kinase"/>
    <property type="match status" value="1"/>
</dbReference>
<evidence type="ECO:0000256" key="18">
    <source>
        <dbReference type="SAM" id="Phobius"/>
    </source>
</evidence>
<proteinExistence type="predicted"/>
<dbReference type="SMART" id="SM00387">
    <property type="entry name" value="HATPase_c"/>
    <property type="match status" value="1"/>
</dbReference>
<keyword evidence="12" id="KW-0902">Two-component regulatory system</keyword>
<evidence type="ECO:0000256" key="5">
    <source>
        <dbReference type="ARBA" id="ARBA00022553"/>
    </source>
</evidence>
<evidence type="ECO:0000256" key="10">
    <source>
        <dbReference type="ARBA" id="ARBA00022840"/>
    </source>
</evidence>
<dbReference type="PROSITE" id="PS50110">
    <property type="entry name" value="RESPONSE_REGULATORY"/>
    <property type="match status" value="1"/>
</dbReference>
<evidence type="ECO:0000256" key="9">
    <source>
        <dbReference type="ARBA" id="ARBA00022777"/>
    </source>
</evidence>
<dbReference type="GO" id="GO:0000155">
    <property type="term" value="F:phosphorelay sensor kinase activity"/>
    <property type="evidence" value="ECO:0007669"/>
    <property type="project" value="InterPro"/>
</dbReference>
<dbReference type="InterPro" id="IPR036097">
    <property type="entry name" value="HisK_dim/P_sf"/>
</dbReference>
<evidence type="ECO:0000256" key="11">
    <source>
        <dbReference type="ARBA" id="ARBA00022989"/>
    </source>
</evidence>
<dbReference type="STRING" id="1855283.SAMN05216382_0123"/>
<dbReference type="Gene3D" id="3.30.450.20">
    <property type="entry name" value="PAS domain"/>
    <property type="match status" value="3"/>
</dbReference>
<keyword evidence="8" id="KW-0547">Nucleotide-binding</keyword>
<dbReference type="CDD" id="cd16922">
    <property type="entry name" value="HATPase_EvgS-ArcB-TorS-like"/>
    <property type="match status" value="1"/>
</dbReference>
<feature type="coiled-coil region" evidence="17">
    <location>
        <begin position="282"/>
        <end position="313"/>
    </location>
</feature>
<dbReference type="PANTHER" id="PTHR45339:SF1">
    <property type="entry name" value="HYBRID SIGNAL TRANSDUCTION HISTIDINE KINASE J"/>
    <property type="match status" value="1"/>
</dbReference>
<dbReference type="Gene3D" id="3.30.565.10">
    <property type="entry name" value="Histidine kinase-like ATPase, C-terminal domain"/>
    <property type="match status" value="1"/>
</dbReference>
<keyword evidence="7 18" id="KW-0812">Transmembrane</keyword>
<feature type="domain" description="Histidine kinase" evidence="19">
    <location>
        <begin position="699"/>
        <end position="919"/>
    </location>
</feature>
<dbReference type="InterPro" id="IPR000014">
    <property type="entry name" value="PAS"/>
</dbReference>
<dbReference type="GO" id="GO:0005886">
    <property type="term" value="C:plasma membrane"/>
    <property type="evidence" value="ECO:0007669"/>
    <property type="project" value="UniProtKB-SubCell"/>
</dbReference>
<keyword evidence="17" id="KW-0175">Coiled coil</keyword>
<organism evidence="23 24">
    <name type="scientific">Sphingomonas palmae</name>
    <dbReference type="NCBI Taxonomy" id="1855283"/>
    <lineage>
        <taxon>Bacteria</taxon>
        <taxon>Pseudomonadati</taxon>
        <taxon>Pseudomonadota</taxon>
        <taxon>Alphaproteobacteria</taxon>
        <taxon>Sphingomonadales</taxon>
        <taxon>Sphingomonadaceae</taxon>
        <taxon>Sphingomonas</taxon>
    </lineage>
</organism>
<dbReference type="EC" id="2.7.13.3" evidence="3"/>
<evidence type="ECO:0000256" key="3">
    <source>
        <dbReference type="ARBA" id="ARBA00012438"/>
    </source>
</evidence>
<feature type="transmembrane region" description="Helical" evidence="18">
    <location>
        <begin position="12"/>
        <end position="31"/>
    </location>
</feature>
<dbReference type="SMART" id="SM00086">
    <property type="entry name" value="PAC"/>
    <property type="match status" value="3"/>
</dbReference>
<dbReference type="InterPro" id="IPR005467">
    <property type="entry name" value="His_kinase_dom"/>
</dbReference>
<dbReference type="CDD" id="cd17546">
    <property type="entry name" value="REC_hyHK_CKI1_RcsC-like"/>
    <property type="match status" value="1"/>
</dbReference>
<evidence type="ECO:0000256" key="8">
    <source>
        <dbReference type="ARBA" id="ARBA00022741"/>
    </source>
</evidence>
<dbReference type="InterPro" id="IPR001610">
    <property type="entry name" value="PAC"/>
</dbReference>
<dbReference type="FunFam" id="1.10.287.130:FF:000002">
    <property type="entry name" value="Two-component osmosensing histidine kinase"/>
    <property type="match status" value="1"/>
</dbReference>
<dbReference type="FunFam" id="3.30.565.10:FF:000010">
    <property type="entry name" value="Sensor histidine kinase RcsC"/>
    <property type="match status" value="1"/>
</dbReference>
<dbReference type="InterPro" id="IPR003661">
    <property type="entry name" value="HisK_dim/P_dom"/>
</dbReference>
<comment type="subcellular location">
    <subcellularLocation>
        <location evidence="2">Cell membrane</location>
        <topology evidence="2">Multi-pass membrane protein</topology>
    </subcellularLocation>
</comment>
<dbReference type="SUPFAM" id="SSF55785">
    <property type="entry name" value="PYP-like sensor domain (PAS domain)"/>
    <property type="match status" value="3"/>
</dbReference>
<dbReference type="Pfam" id="PF00989">
    <property type="entry name" value="PAS"/>
    <property type="match status" value="1"/>
</dbReference>
<dbReference type="SMART" id="SM00388">
    <property type="entry name" value="HisKA"/>
    <property type="match status" value="1"/>
</dbReference>
<feature type="transmembrane region" description="Helical" evidence="18">
    <location>
        <begin position="188"/>
        <end position="207"/>
    </location>
</feature>
<dbReference type="InterPro" id="IPR011006">
    <property type="entry name" value="CheY-like_superfamily"/>
</dbReference>
<keyword evidence="5 16" id="KW-0597">Phosphoprotein</keyword>
<dbReference type="RefSeq" id="WP_093002327.1">
    <property type="nucleotide sequence ID" value="NZ_FNZZ01000001.1"/>
</dbReference>
<feature type="transmembrane region" description="Helical" evidence="18">
    <location>
        <begin position="122"/>
        <end position="149"/>
    </location>
</feature>
<dbReference type="Pfam" id="PF08448">
    <property type="entry name" value="PAS_4"/>
    <property type="match status" value="1"/>
</dbReference>
<dbReference type="SUPFAM" id="SSF52172">
    <property type="entry name" value="CheY-like"/>
    <property type="match status" value="1"/>
</dbReference>
<dbReference type="Gene3D" id="1.10.287.130">
    <property type="match status" value="1"/>
</dbReference>
<evidence type="ECO:0000259" key="21">
    <source>
        <dbReference type="PROSITE" id="PS50112"/>
    </source>
</evidence>
<dbReference type="PROSITE" id="PS50112">
    <property type="entry name" value="PAS"/>
    <property type="match status" value="3"/>
</dbReference>
<dbReference type="SMART" id="SM00448">
    <property type="entry name" value="REC"/>
    <property type="match status" value="1"/>
</dbReference>
<dbReference type="InterPro" id="IPR003594">
    <property type="entry name" value="HATPase_dom"/>
</dbReference>
<dbReference type="InterPro" id="IPR013656">
    <property type="entry name" value="PAS_4"/>
</dbReference>
<dbReference type="CDD" id="cd00082">
    <property type="entry name" value="HisKA"/>
    <property type="match status" value="1"/>
</dbReference>
<feature type="transmembrane region" description="Helical" evidence="18">
    <location>
        <begin position="155"/>
        <end position="176"/>
    </location>
</feature>
<evidence type="ECO:0000256" key="14">
    <source>
        <dbReference type="ARBA" id="ARBA00064003"/>
    </source>
</evidence>
<evidence type="ECO:0000256" key="7">
    <source>
        <dbReference type="ARBA" id="ARBA00022692"/>
    </source>
</evidence>
<feature type="domain" description="Response regulatory" evidence="20">
    <location>
        <begin position="943"/>
        <end position="1065"/>
    </location>
</feature>
<feature type="domain" description="PAS" evidence="21">
    <location>
        <begin position="552"/>
        <end position="622"/>
    </location>
</feature>
<feature type="domain" description="PAC" evidence="22">
    <location>
        <begin position="373"/>
        <end position="425"/>
    </location>
</feature>
<keyword evidence="11 18" id="KW-1133">Transmembrane helix</keyword>
<dbReference type="PROSITE" id="PS50109">
    <property type="entry name" value="HIS_KIN"/>
    <property type="match status" value="1"/>
</dbReference>
<evidence type="ECO:0000313" key="23">
    <source>
        <dbReference type="EMBL" id="SEK28996.1"/>
    </source>
</evidence>
<dbReference type="InterPro" id="IPR035965">
    <property type="entry name" value="PAS-like_dom_sf"/>
</dbReference>
<comment type="catalytic activity">
    <reaction evidence="1">
        <text>ATP + protein L-histidine = ADP + protein N-phospho-L-histidine.</text>
        <dbReference type="EC" id="2.7.13.3"/>
    </reaction>
</comment>
<keyword evidence="9" id="KW-0418">Kinase</keyword>
<dbReference type="InterPro" id="IPR001789">
    <property type="entry name" value="Sig_transdc_resp-reg_receiver"/>
</dbReference>
<evidence type="ECO:0000256" key="1">
    <source>
        <dbReference type="ARBA" id="ARBA00000085"/>
    </source>
</evidence>
<dbReference type="CDD" id="cd00130">
    <property type="entry name" value="PAS"/>
    <property type="match status" value="3"/>
</dbReference>
<evidence type="ECO:0000259" key="20">
    <source>
        <dbReference type="PROSITE" id="PS50110"/>
    </source>
</evidence>
<keyword evidence="10" id="KW-0067">ATP-binding</keyword>
<evidence type="ECO:0000256" key="17">
    <source>
        <dbReference type="SAM" id="Coils"/>
    </source>
</evidence>
<dbReference type="Gene3D" id="3.40.50.2300">
    <property type="match status" value="1"/>
</dbReference>
<evidence type="ECO:0000256" key="13">
    <source>
        <dbReference type="ARBA" id="ARBA00023136"/>
    </source>
</evidence>
<dbReference type="EMBL" id="FNZZ01000001">
    <property type="protein sequence ID" value="SEK28996.1"/>
    <property type="molecule type" value="Genomic_DNA"/>
</dbReference>
<protein>
    <recommendedName>
        <fullName evidence="15">Sensory/regulatory protein RpfC</fullName>
        <ecNumber evidence="3">2.7.13.3</ecNumber>
    </recommendedName>
</protein>
<evidence type="ECO:0000259" key="19">
    <source>
        <dbReference type="PROSITE" id="PS50109"/>
    </source>
</evidence>
<dbReference type="Pfam" id="PF05231">
    <property type="entry name" value="MASE1"/>
    <property type="match status" value="1"/>
</dbReference>
<dbReference type="InterPro" id="IPR013655">
    <property type="entry name" value="PAS_fold_3"/>
</dbReference>
<evidence type="ECO:0000256" key="2">
    <source>
        <dbReference type="ARBA" id="ARBA00004651"/>
    </source>
</evidence>
<accession>A0A1H7FSB8</accession>
<dbReference type="InterPro" id="IPR036890">
    <property type="entry name" value="HATPase_C_sf"/>
</dbReference>
<dbReference type="Proteomes" id="UP000199214">
    <property type="component" value="Unassembled WGS sequence"/>
</dbReference>
<dbReference type="OrthoDB" id="9801651at2"/>
<evidence type="ECO:0000256" key="16">
    <source>
        <dbReference type="PROSITE-ProRule" id="PRU00169"/>
    </source>
</evidence>
<evidence type="ECO:0000256" key="15">
    <source>
        <dbReference type="ARBA" id="ARBA00068150"/>
    </source>
</evidence>
<dbReference type="PRINTS" id="PR00344">
    <property type="entry name" value="BCTRLSENSOR"/>
</dbReference>
<dbReference type="Pfam" id="PF00072">
    <property type="entry name" value="Response_reg"/>
    <property type="match status" value="1"/>
</dbReference>
<dbReference type="GO" id="GO:0005524">
    <property type="term" value="F:ATP binding"/>
    <property type="evidence" value="ECO:0007669"/>
    <property type="project" value="UniProtKB-KW"/>
</dbReference>
<dbReference type="SMART" id="SM00091">
    <property type="entry name" value="PAS"/>
    <property type="match status" value="3"/>
</dbReference>
<keyword evidence="4" id="KW-1003">Cell membrane</keyword>
<feature type="domain" description="PAS" evidence="21">
    <location>
        <begin position="299"/>
        <end position="373"/>
    </location>
</feature>
<dbReference type="AlphaFoldDB" id="A0A1H7FSB8"/>
<dbReference type="InterPro" id="IPR013767">
    <property type="entry name" value="PAS_fold"/>
</dbReference>
<feature type="transmembrane region" description="Helical" evidence="18">
    <location>
        <begin position="227"/>
        <end position="254"/>
    </location>
</feature>
<dbReference type="PANTHER" id="PTHR45339">
    <property type="entry name" value="HYBRID SIGNAL TRANSDUCTION HISTIDINE KINASE J"/>
    <property type="match status" value="1"/>
</dbReference>
<evidence type="ECO:0000313" key="24">
    <source>
        <dbReference type="Proteomes" id="UP000199214"/>
    </source>
</evidence>
<dbReference type="InterPro" id="IPR000700">
    <property type="entry name" value="PAS-assoc_C"/>
</dbReference>
<reference evidence="24" key="1">
    <citation type="submission" date="2016-10" db="EMBL/GenBank/DDBJ databases">
        <authorList>
            <person name="Varghese N."/>
            <person name="Submissions S."/>
        </authorList>
    </citation>
    <scope>NUCLEOTIDE SEQUENCE [LARGE SCALE GENOMIC DNA]</scope>
    <source>
        <strain evidence="24">JS21-1</strain>
    </source>
</reference>
<dbReference type="Pfam" id="PF08447">
    <property type="entry name" value="PAS_3"/>
    <property type="match status" value="1"/>
</dbReference>
<name>A0A1H7FSB8_9SPHN</name>
<dbReference type="GO" id="GO:0006355">
    <property type="term" value="P:regulation of DNA-templated transcription"/>
    <property type="evidence" value="ECO:0007669"/>
    <property type="project" value="InterPro"/>
</dbReference>
<dbReference type="NCBIfam" id="TIGR00229">
    <property type="entry name" value="sensory_box"/>
    <property type="match status" value="3"/>
</dbReference>
<dbReference type="Pfam" id="PF02518">
    <property type="entry name" value="HATPase_c"/>
    <property type="match status" value="1"/>
</dbReference>
<feature type="transmembrane region" description="Helical" evidence="18">
    <location>
        <begin position="266"/>
        <end position="286"/>
    </location>
</feature>
<keyword evidence="24" id="KW-1185">Reference proteome</keyword>
<dbReference type="InterPro" id="IPR004358">
    <property type="entry name" value="Sig_transdc_His_kin-like_C"/>
</dbReference>
<feature type="modified residue" description="4-aspartylphosphate" evidence="16">
    <location>
        <position position="997"/>
    </location>
</feature>
<evidence type="ECO:0000256" key="12">
    <source>
        <dbReference type="ARBA" id="ARBA00023012"/>
    </source>
</evidence>
<feature type="domain" description="PAS" evidence="21">
    <location>
        <begin position="426"/>
        <end position="485"/>
    </location>
</feature>
<evidence type="ECO:0000256" key="4">
    <source>
        <dbReference type="ARBA" id="ARBA00022475"/>
    </source>
</evidence>
<sequence>MTPVRLSRSLAVDLALAAVFGIVAWLCLALGRESSPVAIVWLPNALLVGVLIQSRAIRWRLFALSGAALLIAALLSADLSMPQIAVRASINLAEVLIVALGMQRRGRARGLDSLRQLGRFTLLSALTPLTLSLLIVGAFWSAGAAFAIATGLTWAGAHALGLVLLTPLVCVFHDAVSGKNNDVLVRRGEIAAFGTAALVLAVLLFSQSRYPLLFMTGPVVMLAALRLGAVGAAITVAILAVVASIFTYVGIGPITLAQGGAHGRMLVLQLFLAVNFSMGLPIAAILKRLERARNDLRSRNDNAQAMLANMQEVLYRIDADGRWSFLNPAWQKLTGVPVGEALGSHVRDAVHPADLPILAAMQRRFVAQTLEGQVGRLRIIRRDGAIRHVDVSARILFDQHGVPQSTVGSLNDVTDRLLFEQALRESEHRFQTLADLAPVGIFRTDAKGGLTYANRAWYVLAGQTPEQAAGDGWANAVHPADRAKVFADWQATAATSGNYRGEFRFVHADGTQIWADAMSAVERDLFACPVGHIGVTIDISERTFAAAALADSENQLRLLASNATDAVFRLTLDGTCLYASPSVRDVIGAPPEQLLGASMLSRFHPDDDAIVRGAYRDLARGIIDKMVVSYRSEPVDRPGTWRWLEANCGLVRNPATGAAQEIIVSIRDVTGRKELELQLAAARDAAEIAGAAKATFLANMSHEIRTPMNGVIGATELLLDGKLDPAQRARVQVIADSGRAMMRLLNDILDLSKIDAGQMQIAAEPVDLRHALRGCAKLMAPLAEQKALTLTCEVANAVPARIEGDGLRLRQIVLNLLGNAVKFTDAGSVALRADVVSDDEGEWLEIEVRDTGIGINPARHAAIFDKFTQSDTSTARRFGGSGLGLAIGAQLARLMRGALRLESVPGEGSSFVLRVPLIAAEAAPTSAVAPLALPARGGSPDIRVLLAEDHEINQMLASAMLERLGARCVVAADGAAAVAAVAEAQAAGDPFALVLMDMQMPEVDGLEATRRLRAAGHGPDTLPIVALTANAYADDIDLCLAAGMQAHLAKPLRLAELQQVLDRWGRAATPDCKDVLETLSRLIRTGAFEEATLIEISAHLRTLAASGTSPLADAAADVEQAVAGCVGDDLPEVLARGLSELTRAA</sequence>
<feature type="transmembrane region" description="Helical" evidence="18">
    <location>
        <begin position="37"/>
        <end position="54"/>
    </location>
</feature>
<feature type="transmembrane region" description="Helical" evidence="18">
    <location>
        <begin position="84"/>
        <end position="102"/>
    </location>
</feature>
<dbReference type="Pfam" id="PF00512">
    <property type="entry name" value="HisKA"/>
    <property type="match status" value="1"/>
</dbReference>
<keyword evidence="13 18" id="KW-0472">Membrane</keyword>
<dbReference type="PROSITE" id="PS50113">
    <property type="entry name" value="PAC"/>
    <property type="match status" value="2"/>
</dbReference>
<dbReference type="SUPFAM" id="SSF55874">
    <property type="entry name" value="ATPase domain of HSP90 chaperone/DNA topoisomerase II/histidine kinase"/>
    <property type="match status" value="1"/>
</dbReference>
<keyword evidence="6" id="KW-0808">Transferase</keyword>
<feature type="domain" description="PAC" evidence="22">
    <location>
        <begin position="499"/>
        <end position="551"/>
    </location>
</feature>
<gene>
    <name evidence="23" type="ORF">SAMN05216382_0123</name>
</gene>
<evidence type="ECO:0000259" key="22">
    <source>
        <dbReference type="PROSITE" id="PS50113"/>
    </source>
</evidence>
<comment type="subunit">
    <text evidence="14">At low DSF concentrations, interacts with RpfF.</text>
</comment>
<evidence type="ECO:0000256" key="6">
    <source>
        <dbReference type="ARBA" id="ARBA00022679"/>
    </source>
</evidence>